<organism evidence="4 5">
    <name type="scientific">Peribacillus glennii</name>
    <dbReference type="NCBI Taxonomy" id="2303991"/>
    <lineage>
        <taxon>Bacteria</taxon>
        <taxon>Bacillati</taxon>
        <taxon>Bacillota</taxon>
        <taxon>Bacilli</taxon>
        <taxon>Bacillales</taxon>
        <taxon>Bacillaceae</taxon>
        <taxon>Peribacillus</taxon>
    </lineage>
</organism>
<evidence type="ECO:0000256" key="1">
    <source>
        <dbReference type="SAM" id="MobiDB-lite"/>
    </source>
</evidence>
<accession>A0A372LHN5</accession>
<dbReference type="AlphaFoldDB" id="A0A372LHN5"/>
<keyword evidence="2" id="KW-0812">Transmembrane</keyword>
<dbReference type="InterPro" id="IPR009988">
    <property type="entry name" value="DUF1510"/>
</dbReference>
<evidence type="ECO:0000256" key="2">
    <source>
        <dbReference type="SAM" id="Phobius"/>
    </source>
</evidence>
<name>A0A372LHN5_9BACI</name>
<proteinExistence type="predicted"/>
<sequence length="211" mass="22991">MAASRLNRKDKQRKVNKFYNISIALVSLLIVIVAVTIFFGNNEESKTETAASNSGPAKQTPAQQATTEQGTSASGSDEQQADAEQNTDELDSGDEEAADEELAEEEQEDKEKEKKEQKKKEPKVGEPVGTTQTGEHVTSFEKGSADWNEMTQAMAAGTGLDPSDMTIWWLGNGGAPNKAVGTVSSKNDPQKKYKVHMEWVDGEGWKPVKVK</sequence>
<keyword evidence="5" id="KW-1185">Reference proteome</keyword>
<feature type="region of interest" description="Disordered" evidence="1">
    <location>
        <begin position="46"/>
        <end position="142"/>
    </location>
</feature>
<dbReference type="Proteomes" id="UP000262939">
    <property type="component" value="Unassembled WGS sequence"/>
</dbReference>
<dbReference type="OrthoDB" id="2168558at2"/>
<evidence type="ECO:0000313" key="4">
    <source>
        <dbReference type="EMBL" id="RFU65798.1"/>
    </source>
</evidence>
<feature type="compositionally biased region" description="Basic and acidic residues" evidence="1">
    <location>
        <begin position="109"/>
        <end position="124"/>
    </location>
</feature>
<feature type="compositionally biased region" description="Polar residues" evidence="1">
    <location>
        <begin position="48"/>
        <end position="78"/>
    </location>
</feature>
<gene>
    <name evidence="4" type="ORF">D0466_07970</name>
</gene>
<protein>
    <submittedName>
        <fullName evidence="4">DUF1510 family protein</fullName>
    </submittedName>
</protein>
<dbReference type="RefSeq" id="WP_117321969.1">
    <property type="nucleotide sequence ID" value="NZ_QVTD01000003.1"/>
</dbReference>
<feature type="compositionally biased region" description="Acidic residues" evidence="1">
    <location>
        <begin position="79"/>
        <end position="108"/>
    </location>
</feature>
<evidence type="ECO:0000259" key="3">
    <source>
        <dbReference type="Pfam" id="PF07423"/>
    </source>
</evidence>
<keyword evidence="2" id="KW-0472">Membrane</keyword>
<keyword evidence="2" id="KW-1133">Transmembrane helix</keyword>
<dbReference type="Pfam" id="PF07423">
    <property type="entry name" value="DUF1510"/>
    <property type="match status" value="1"/>
</dbReference>
<evidence type="ECO:0000313" key="5">
    <source>
        <dbReference type="Proteomes" id="UP000262939"/>
    </source>
</evidence>
<dbReference type="EMBL" id="QVTD01000003">
    <property type="protein sequence ID" value="RFU65798.1"/>
    <property type="molecule type" value="Genomic_DNA"/>
</dbReference>
<reference evidence="4 5" key="1">
    <citation type="submission" date="2018-08" db="EMBL/GenBank/DDBJ databases">
        <title>Bacillus chawlae sp. nov., Bacillus glennii sp. nov., and Bacillus saganii sp. nov. Isolated from the Vehicle Assembly Building at Kennedy Space Center where the Viking Spacecraft were Assembled.</title>
        <authorList>
            <person name="Seuylemezian A."/>
            <person name="Vaishampayan P."/>
        </authorList>
    </citation>
    <scope>NUCLEOTIDE SEQUENCE [LARGE SCALE GENOMIC DNA]</scope>
    <source>
        <strain evidence="4 5">V44-8</strain>
    </source>
</reference>
<feature type="transmembrane region" description="Helical" evidence="2">
    <location>
        <begin position="21"/>
        <end position="40"/>
    </location>
</feature>
<feature type="domain" description="DUF1510" evidence="3">
    <location>
        <begin position="125"/>
        <end position="211"/>
    </location>
</feature>
<comment type="caution">
    <text evidence="4">The sequence shown here is derived from an EMBL/GenBank/DDBJ whole genome shotgun (WGS) entry which is preliminary data.</text>
</comment>